<gene>
    <name evidence="7" type="ORF">HOLDEFILI_00181</name>
</gene>
<evidence type="ECO:0000256" key="2">
    <source>
        <dbReference type="ARBA" id="ARBA00022692"/>
    </source>
</evidence>
<evidence type="ECO:0000256" key="3">
    <source>
        <dbReference type="ARBA" id="ARBA00022989"/>
    </source>
</evidence>
<protein>
    <submittedName>
        <fullName evidence="7">Uncharacterized protein</fullName>
    </submittedName>
</protein>
<feature type="region of interest" description="Disordered" evidence="5">
    <location>
        <begin position="77"/>
        <end position="111"/>
    </location>
</feature>
<feature type="transmembrane region" description="Helical" evidence="6">
    <location>
        <begin position="29"/>
        <end position="46"/>
    </location>
</feature>
<evidence type="ECO:0000313" key="8">
    <source>
        <dbReference type="Proteomes" id="UP000005950"/>
    </source>
</evidence>
<accession>B9Y306</accession>
<dbReference type="STRING" id="545696.HOLDEFILI_00181"/>
<dbReference type="SUPFAM" id="SSF90123">
    <property type="entry name" value="ABC transporter transmembrane region"/>
    <property type="match status" value="1"/>
</dbReference>
<dbReference type="GO" id="GO:0005524">
    <property type="term" value="F:ATP binding"/>
    <property type="evidence" value="ECO:0007669"/>
    <property type="project" value="InterPro"/>
</dbReference>
<feature type="compositionally biased region" description="Basic and acidic residues" evidence="5">
    <location>
        <begin position="94"/>
        <end position="111"/>
    </location>
</feature>
<dbReference type="EMBL" id="ACCF01000008">
    <property type="protein sequence ID" value="EEF69654.1"/>
    <property type="molecule type" value="Genomic_DNA"/>
</dbReference>
<keyword evidence="3 6" id="KW-1133">Transmembrane helix</keyword>
<dbReference type="Proteomes" id="UP000005950">
    <property type="component" value="Unassembled WGS sequence"/>
</dbReference>
<keyword evidence="4 6" id="KW-0472">Membrane</keyword>
<dbReference type="HOGENOM" id="CLU_2154896_0_0_9"/>
<dbReference type="AlphaFoldDB" id="B9Y306"/>
<organism evidence="7 8">
    <name type="scientific">Holdemania filiformis DSM 12042</name>
    <dbReference type="NCBI Taxonomy" id="545696"/>
    <lineage>
        <taxon>Bacteria</taxon>
        <taxon>Bacillati</taxon>
        <taxon>Bacillota</taxon>
        <taxon>Erysipelotrichia</taxon>
        <taxon>Erysipelotrichales</taxon>
        <taxon>Erysipelotrichaceae</taxon>
        <taxon>Holdemania</taxon>
    </lineage>
</organism>
<evidence type="ECO:0000256" key="4">
    <source>
        <dbReference type="ARBA" id="ARBA00023136"/>
    </source>
</evidence>
<evidence type="ECO:0000256" key="1">
    <source>
        <dbReference type="ARBA" id="ARBA00004651"/>
    </source>
</evidence>
<evidence type="ECO:0000256" key="6">
    <source>
        <dbReference type="SAM" id="Phobius"/>
    </source>
</evidence>
<comment type="caution">
    <text evidence="7">The sequence shown here is derived from an EMBL/GenBank/DDBJ whole genome shotgun (WGS) entry which is preliminary data.</text>
</comment>
<proteinExistence type="predicted"/>
<evidence type="ECO:0000256" key="5">
    <source>
        <dbReference type="SAM" id="MobiDB-lite"/>
    </source>
</evidence>
<reference evidence="7 8" key="1">
    <citation type="submission" date="2008-12" db="EMBL/GenBank/DDBJ databases">
        <authorList>
            <person name="Fulton L."/>
            <person name="Clifton S."/>
            <person name="Fulton B."/>
            <person name="Xu J."/>
            <person name="Minx P."/>
            <person name="Pepin K.H."/>
            <person name="Johnson M."/>
            <person name="Bhonagiri V."/>
            <person name="Nash W.E."/>
            <person name="Mardis E.R."/>
            <person name="Wilson R.K."/>
        </authorList>
    </citation>
    <scope>NUCLEOTIDE SEQUENCE [LARGE SCALE GENOMIC DNA]</scope>
    <source>
        <strain evidence="7 8">DSM 12042</strain>
    </source>
</reference>
<dbReference type="GO" id="GO:0005886">
    <property type="term" value="C:plasma membrane"/>
    <property type="evidence" value="ECO:0007669"/>
    <property type="project" value="UniProtKB-SubCell"/>
</dbReference>
<evidence type="ECO:0000313" key="7">
    <source>
        <dbReference type="EMBL" id="EEF69654.1"/>
    </source>
</evidence>
<comment type="subcellular location">
    <subcellularLocation>
        <location evidence="1">Cell membrane</location>
        <topology evidence="1">Multi-pass membrane protein</topology>
    </subcellularLocation>
</comment>
<name>B9Y306_9FIRM</name>
<sequence>MKPVINMRFLTMIFTILLIIAFLSMAWPFILAMLVIMAVLGIFGMFKIKKMTKTMNDQWSSMDQNQDSVWIDEQTQDSPFEQRVAQPEVFEAEYTERRTDEDGRQSDTKGL</sequence>
<keyword evidence="2 6" id="KW-0812">Transmembrane</keyword>
<dbReference type="InterPro" id="IPR036640">
    <property type="entry name" value="ABC1_TM_sf"/>
</dbReference>
<reference evidence="7 8" key="2">
    <citation type="submission" date="2009-02" db="EMBL/GenBank/DDBJ databases">
        <title>Draft genome sequence of Holdemania filiformis DSM 12042.</title>
        <authorList>
            <person name="Sudarsanam P."/>
            <person name="Ley R."/>
            <person name="Guruge J."/>
            <person name="Turnbaugh P.J."/>
            <person name="Mahowald M."/>
            <person name="Liep D."/>
            <person name="Gordon J."/>
        </authorList>
    </citation>
    <scope>NUCLEOTIDE SEQUENCE [LARGE SCALE GENOMIC DNA]</scope>
    <source>
        <strain evidence="7 8">DSM 12042</strain>
    </source>
</reference>
<feature type="transmembrane region" description="Helical" evidence="6">
    <location>
        <begin position="7"/>
        <end position="23"/>
    </location>
</feature>